<proteinExistence type="predicted"/>
<dbReference type="Pfam" id="PF02624">
    <property type="entry name" value="YcaO"/>
    <property type="match status" value="1"/>
</dbReference>
<reference evidence="1 2" key="1">
    <citation type="submission" date="2018-11" db="EMBL/GenBank/DDBJ databases">
        <title>Complete genome sequence of Paenibacillus baekrokdamisoli strain KCTC 33723.</title>
        <authorList>
            <person name="Kang S.W."/>
            <person name="Lee K.C."/>
            <person name="Kim K.K."/>
            <person name="Kim J.S."/>
            <person name="Kim D.S."/>
            <person name="Ko S.H."/>
            <person name="Yang S.H."/>
            <person name="Lee J.S."/>
        </authorList>
    </citation>
    <scope>NUCLEOTIDE SEQUENCE [LARGE SCALE GENOMIC DNA]</scope>
    <source>
        <strain evidence="1 2">KCTC 33723</strain>
    </source>
</reference>
<dbReference type="NCBIfam" id="TIGR03882">
    <property type="entry name" value="cyclo_dehyd_2"/>
    <property type="match status" value="1"/>
</dbReference>
<dbReference type="PANTHER" id="PTHR37809:SF1">
    <property type="entry name" value="RIBOSOMAL PROTEIN S12 METHYLTHIOTRANSFERASE ACCESSORY FACTOR YCAO"/>
    <property type="match status" value="1"/>
</dbReference>
<protein>
    <submittedName>
        <fullName evidence="1">Uncharacterized protein</fullName>
    </submittedName>
</protein>
<dbReference type="KEGG" id="pbk:Back11_08520"/>
<accession>A0A3G9IKQ4</accession>
<dbReference type="Gene3D" id="3.30.1330.230">
    <property type="match status" value="1"/>
</dbReference>
<dbReference type="AlphaFoldDB" id="A0A3G9IKQ4"/>
<dbReference type="Gene3D" id="3.30.160.660">
    <property type="match status" value="1"/>
</dbReference>
<name>A0A3G9IKQ4_9BACL</name>
<dbReference type="PROSITE" id="PS51664">
    <property type="entry name" value="YCAO"/>
    <property type="match status" value="1"/>
</dbReference>
<sequence length="647" mass="72814">MSAIVAVIGEGLLSDFVCEDLSSQYELVRQRDFESGVPEAVNLALVLNDAWDPSAHYRAEEIFQRTGTPWLRGFVSFGEGVVGPLVRPGTPGCSQCADTRQLLAGSDRKEMWELQQRVSMQAAKSCDAWASHTGLLQVAHLLAAEARRVLEGSQGQREDSVVLINMQTLKSSCHFFLPDPLCPVCFQLPDDSANESRILLQPSPKTSADSYRCRPMQDLKGVLANDYLDARTGFLNGKMLDLMSPFADSSINLPLFTGDEGCAGRTHSYADSELTAILEGLERYCGMSPRGKRTVVHDSFHNLKDQALNPVQVGVHEKEQYEKPNFPFKPFDPDQQIDWVWGYSFLQERPILVPELLAYYSSGCSHGFVYETSNGCALGGSLEEAIFYGILEVVERDSFLMTWYAQLPIPRLDPYSAGDLELDLMVERLQEVAGYDVHLFNSTMEHGIPSIWALAKNRTQKGVNLICAAGAHPDPVRAVKSALHEVAGMLLTLNDKYEENREQYEQMLHDPFLVQQMEDHSMLYSLPQAEERLHFLLDHNRPLRTFEEEFKPKARHADLTDDLREFLQVLRQLNLDVIVVDQTTPETIRNGLYCVKVLIPGMLPMTFGQHLIRLTGLERVLRIPVELAYAKELLTPEQLNPHPHPFP</sequence>
<dbReference type="Proteomes" id="UP000275368">
    <property type="component" value="Chromosome"/>
</dbReference>
<dbReference type="EMBL" id="AP019308">
    <property type="protein sequence ID" value="BBH19507.1"/>
    <property type="molecule type" value="Genomic_DNA"/>
</dbReference>
<organism evidence="1 2">
    <name type="scientific">Paenibacillus baekrokdamisoli</name>
    <dbReference type="NCBI Taxonomy" id="1712516"/>
    <lineage>
        <taxon>Bacteria</taxon>
        <taxon>Bacillati</taxon>
        <taxon>Bacillota</taxon>
        <taxon>Bacilli</taxon>
        <taxon>Bacillales</taxon>
        <taxon>Paenibacillaceae</taxon>
        <taxon>Paenibacillus</taxon>
    </lineage>
</organism>
<dbReference type="OrthoDB" id="2379922at2"/>
<dbReference type="PANTHER" id="PTHR37809">
    <property type="entry name" value="RIBOSOMAL PROTEIN S12 METHYLTHIOTRANSFERASE ACCESSORY FACTOR YCAO"/>
    <property type="match status" value="1"/>
</dbReference>
<gene>
    <name evidence="1" type="ORF">Back11_08520</name>
</gene>
<dbReference type="RefSeq" id="WP_125653880.1">
    <property type="nucleotide sequence ID" value="NZ_AP019308.1"/>
</dbReference>
<dbReference type="NCBIfam" id="TIGR03604">
    <property type="entry name" value="TOMM_cyclo_SagD"/>
    <property type="match status" value="1"/>
</dbReference>
<keyword evidence="2" id="KW-1185">Reference proteome</keyword>
<dbReference type="InterPro" id="IPR027624">
    <property type="entry name" value="TOMM_cyclo_SagD"/>
</dbReference>
<dbReference type="InterPro" id="IPR022291">
    <property type="entry name" value="Bacteriocin_synth_cyclodeHase"/>
</dbReference>
<dbReference type="InterPro" id="IPR003776">
    <property type="entry name" value="YcaO-like_dom"/>
</dbReference>
<dbReference type="Gene3D" id="3.30.40.250">
    <property type="match status" value="1"/>
</dbReference>
<evidence type="ECO:0000313" key="2">
    <source>
        <dbReference type="Proteomes" id="UP000275368"/>
    </source>
</evidence>
<evidence type="ECO:0000313" key="1">
    <source>
        <dbReference type="EMBL" id="BBH19507.1"/>
    </source>
</evidence>
<dbReference type="Gene3D" id="3.40.50.720">
    <property type="entry name" value="NAD(P)-binding Rossmann-like Domain"/>
    <property type="match status" value="1"/>
</dbReference>